<protein>
    <submittedName>
        <fullName evidence="1">Uncharacterized protein</fullName>
    </submittedName>
</protein>
<dbReference type="EMBL" id="JACXSI010000004">
    <property type="protein sequence ID" value="MBD3107210.1"/>
    <property type="molecule type" value="Genomic_DNA"/>
</dbReference>
<accession>A0A927H949</accession>
<evidence type="ECO:0000313" key="2">
    <source>
        <dbReference type="Proteomes" id="UP000602076"/>
    </source>
</evidence>
<keyword evidence="2" id="KW-1185">Reference proteome</keyword>
<dbReference type="AlphaFoldDB" id="A0A927H949"/>
<gene>
    <name evidence="1" type="ORF">IEO70_02435</name>
</gene>
<comment type="caution">
    <text evidence="1">The sequence shown here is derived from an EMBL/GenBank/DDBJ whole genome shotgun (WGS) entry which is preliminary data.</text>
</comment>
<dbReference type="Proteomes" id="UP000602076">
    <property type="component" value="Unassembled WGS sequence"/>
</dbReference>
<proteinExistence type="predicted"/>
<name>A0A927H949_9BACI</name>
<organism evidence="1 2">
    <name type="scientific">Peribacillus faecalis</name>
    <dbReference type="NCBI Taxonomy" id="2772559"/>
    <lineage>
        <taxon>Bacteria</taxon>
        <taxon>Bacillati</taxon>
        <taxon>Bacillota</taxon>
        <taxon>Bacilli</taxon>
        <taxon>Bacillales</taxon>
        <taxon>Bacillaceae</taxon>
        <taxon>Peribacillus</taxon>
    </lineage>
</organism>
<sequence length="69" mass="7959">MCKNRVIETWQSPKENKTAYIFVRDCGATTGYSYHLSLLDSDEELPNAGGNTFVSNRQFEIEWVTNRLL</sequence>
<reference evidence="1" key="1">
    <citation type="submission" date="2020-09" db="EMBL/GenBank/DDBJ databases">
        <title>Bacillus faecalis sp. nov., a moderately halophilic bacterium isolated from cow faeces.</title>
        <authorList>
            <person name="Jiang L."/>
            <person name="Lee J."/>
        </authorList>
    </citation>
    <scope>NUCLEOTIDE SEQUENCE</scope>
    <source>
        <strain evidence="1">AGMB 02131</strain>
    </source>
</reference>
<evidence type="ECO:0000313" key="1">
    <source>
        <dbReference type="EMBL" id="MBD3107210.1"/>
    </source>
</evidence>
<dbReference type="RefSeq" id="WP_190996757.1">
    <property type="nucleotide sequence ID" value="NZ_JACXSI010000004.1"/>
</dbReference>